<accession>T1GM81</accession>
<dbReference type="EnsemblMetazoa" id="MESCA004649-RA">
    <property type="protein sequence ID" value="MESCA004649-PA"/>
    <property type="gene ID" value="MESCA004649"/>
</dbReference>
<keyword evidence="2" id="KW-1185">Reference proteome</keyword>
<reference evidence="1" key="2">
    <citation type="submission" date="2015-06" db="UniProtKB">
        <authorList>
            <consortium name="EnsemblMetazoa"/>
        </authorList>
    </citation>
    <scope>IDENTIFICATION</scope>
</reference>
<name>T1GM81_MEGSC</name>
<dbReference type="AlphaFoldDB" id="T1GM81"/>
<evidence type="ECO:0000313" key="1">
    <source>
        <dbReference type="EnsemblMetazoa" id="MESCA004649-PA"/>
    </source>
</evidence>
<evidence type="ECO:0000313" key="2">
    <source>
        <dbReference type="Proteomes" id="UP000015102"/>
    </source>
</evidence>
<dbReference type="EMBL" id="CAQQ02061306">
    <property type="status" value="NOT_ANNOTATED_CDS"/>
    <property type="molecule type" value="Genomic_DNA"/>
</dbReference>
<dbReference type="HOGENOM" id="CLU_2925233_0_0_1"/>
<sequence>MEWVDIVDREAKELGIPNWRRTLRFDIQKVWEMRIPITEESNSPMGLSNCSYRQKYKEIEV</sequence>
<organism evidence="1 2">
    <name type="scientific">Megaselia scalaris</name>
    <name type="common">Humpbacked fly</name>
    <name type="synonym">Phora scalaris</name>
    <dbReference type="NCBI Taxonomy" id="36166"/>
    <lineage>
        <taxon>Eukaryota</taxon>
        <taxon>Metazoa</taxon>
        <taxon>Ecdysozoa</taxon>
        <taxon>Arthropoda</taxon>
        <taxon>Hexapoda</taxon>
        <taxon>Insecta</taxon>
        <taxon>Pterygota</taxon>
        <taxon>Neoptera</taxon>
        <taxon>Endopterygota</taxon>
        <taxon>Diptera</taxon>
        <taxon>Brachycera</taxon>
        <taxon>Muscomorpha</taxon>
        <taxon>Platypezoidea</taxon>
        <taxon>Phoridae</taxon>
        <taxon>Megaseliini</taxon>
        <taxon>Megaselia</taxon>
    </lineage>
</organism>
<proteinExistence type="predicted"/>
<reference evidence="2" key="1">
    <citation type="submission" date="2013-02" db="EMBL/GenBank/DDBJ databases">
        <authorList>
            <person name="Hughes D."/>
        </authorList>
    </citation>
    <scope>NUCLEOTIDE SEQUENCE</scope>
    <source>
        <strain>Durham</strain>
        <strain evidence="2">NC isolate 2 -- Noor lab</strain>
    </source>
</reference>
<dbReference type="Proteomes" id="UP000015102">
    <property type="component" value="Unassembled WGS sequence"/>
</dbReference>
<protein>
    <submittedName>
        <fullName evidence="1">Uncharacterized protein</fullName>
    </submittedName>
</protein>